<dbReference type="Pfam" id="PF04069">
    <property type="entry name" value="OpuAC"/>
    <property type="match status" value="1"/>
</dbReference>
<sequence>MTNSRSGKVRALVLVTGMGLFLNACAGAKVGETAAPAAGGGSAKACGTLNLAINPWVGYEANAAVIAYVAEKNLGCTVVKKDLKEEVAWQGFGTGEVDAIVENWAHDDLKKKYIDDQKVAVSAGPTGNKGVIGWYVAPWMAEKYPDITDYKNLNKYASLFKTSESGGKGQLLDGDPSYVTNDEALVKNLKLDYKVVYAGSETALITAFRQSQKQQKPILAYFYEPQWFLSELKLVKVNLPAYKEGCDADPEKVACDYPPYQLDKIVSKKFADSGSPAYELVKNFTWTNDDQNLVAKYIAEDKMTAEEAAAKWVADNPDKVKAWLPKS</sequence>
<protein>
    <submittedName>
        <fullName evidence="3">Glycine betaine/proline transport system substrate-binding protein</fullName>
    </submittedName>
</protein>
<dbReference type="Gene3D" id="3.40.190.100">
    <property type="entry name" value="Glycine betaine-binding periplasmic protein, domain 2"/>
    <property type="match status" value="1"/>
</dbReference>
<dbReference type="RefSeq" id="WP_241563894.1">
    <property type="nucleotide sequence ID" value="NZ_SAUN01000001.1"/>
</dbReference>
<organism evidence="3 4">
    <name type="scientific">Nonomuraea polychroma</name>
    <dbReference type="NCBI Taxonomy" id="46176"/>
    <lineage>
        <taxon>Bacteria</taxon>
        <taxon>Bacillati</taxon>
        <taxon>Actinomycetota</taxon>
        <taxon>Actinomycetes</taxon>
        <taxon>Streptosporangiales</taxon>
        <taxon>Streptosporangiaceae</taxon>
        <taxon>Nonomuraea</taxon>
    </lineage>
</organism>
<proteinExistence type="predicted"/>
<evidence type="ECO:0000259" key="2">
    <source>
        <dbReference type="Pfam" id="PF04069"/>
    </source>
</evidence>
<evidence type="ECO:0000313" key="3">
    <source>
        <dbReference type="EMBL" id="RVX38955.1"/>
    </source>
</evidence>
<name>A0A438LZH5_9ACTN</name>
<keyword evidence="1" id="KW-0732">Signal</keyword>
<dbReference type="CDD" id="cd13643">
    <property type="entry name" value="PBP2_BCP_2"/>
    <property type="match status" value="1"/>
</dbReference>
<evidence type="ECO:0000313" key="4">
    <source>
        <dbReference type="Proteomes" id="UP000284824"/>
    </source>
</evidence>
<reference evidence="3 4" key="1">
    <citation type="submission" date="2019-01" db="EMBL/GenBank/DDBJ databases">
        <title>Sequencing the genomes of 1000 actinobacteria strains.</title>
        <authorList>
            <person name="Klenk H.-P."/>
        </authorList>
    </citation>
    <scope>NUCLEOTIDE SEQUENCE [LARGE SCALE GENOMIC DNA]</scope>
    <source>
        <strain evidence="3 4">DSM 43925</strain>
    </source>
</reference>
<accession>A0A438LZH5</accession>
<feature type="chain" id="PRO_5039014501" evidence="1">
    <location>
        <begin position="27"/>
        <end position="327"/>
    </location>
</feature>
<dbReference type="Gene3D" id="3.40.190.10">
    <property type="entry name" value="Periplasmic binding protein-like II"/>
    <property type="match status" value="1"/>
</dbReference>
<evidence type="ECO:0000256" key="1">
    <source>
        <dbReference type="SAM" id="SignalP"/>
    </source>
</evidence>
<dbReference type="InterPro" id="IPR007210">
    <property type="entry name" value="ABC_Gly_betaine_transp_sub-bd"/>
</dbReference>
<dbReference type="AlphaFoldDB" id="A0A438LZH5"/>
<dbReference type="GO" id="GO:0043190">
    <property type="term" value="C:ATP-binding cassette (ABC) transporter complex"/>
    <property type="evidence" value="ECO:0007669"/>
    <property type="project" value="InterPro"/>
</dbReference>
<feature type="signal peptide" evidence="1">
    <location>
        <begin position="1"/>
        <end position="26"/>
    </location>
</feature>
<dbReference type="SUPFAM" id="SSF53850">
    <property type="entry name" value="Periplasmic binding protein-like II"/>
    <property type="match status" value="1"/>
</dbReference>
<feature type="domain" description="ABC-type glycine betaine transport system substrate-binding" evidence="2">
    <location>
        <begin position="48"/>
        <end position="314"/>
    </location>
</feature>
<dbReference type="EMBL" id="SAUN01000001">
    <property type="protein sequence ID" value="RVX38955.1"/>
    <property type="molecule type" value="Genomic_DNA"/>
</dbReference>
<dbReference type="Proteomes" id="UP000284824">
    <property type="component" value="Unassembled WGS sequence"/>
</dbReference>
<dbReference type="GO" id="GO:0022857">
    <property type="term" value="F:transmembrane transporter activity"/>
    <property type="evidence" value="ECO:0007669"/>
    <property type="project" value="InterPro"/>
</dbReference>
<gene>
    <name evidence="3" type="ORF">EDD27_1285</name>
</gene>
<keyword evidence="4" id="KW-1185">Reference proteome</keyword>
<dbReference type="Gene3D" id="3.10.105.10">
    <property type="entry name" value="Dipeptide-binding Protein, Domain 3"/>
    <property type="match status" value="1"/>
</dbReference>
<comment type="caution">
    <text evidence="3">The sequence shown here is derived from an EMBL/GenBank/DDBJ whole genome shotgun (WGS) entry which is preliminary data.</text>
</comment>